<dbReference type="InterPro" id="IPR016181">
    <property type="entry name" value="Acyl_CoA_acyltransferase"/>
</dbReference>
<feature type="domain" description="N-acetyltransferase" evidence="1">
    <location>
        <begin position="4"/>
        <end position="148"/>
    </location>
</feature>
<reference evidence="3 5" key="2">
    <citation type="submission" date="2018-08" db="EMBL/GenBank/DDBJ databases">
        <title>Bacillus clarus sp. nov. strain PS00077A.</title>
        <authorList>
            <person name="Mendez Acevedo M."/>
            <person name="Carroll L."/>
            <person name="Mukherjee M."/>
            <person name="Wiedmann M."/>
            <person name="Kovac J."/>
        </authorList>
    </citation>
    <scope>NUCLEOTIDE SEQUENCE [LARGE SCALE GENOMIC DNA]</scope>
    <source>
        <strain evidence="3 5">PS00077A</strain>
    </source>
</reference>
<dbReference type="RefSeq" id="WP_042983994.1">
    <property type="nucleotide sequence ID" value="NZ_JMQC01000008.1"/>
</dbReference>
<dbReference type="PATRIC" id="fig|1405.8.peg.5418"/>
<dbReference type="Proteomes" id="UP000029389">
    <property type="component" value="Unassembled WGS sequence"/>
</dbReference>
<evidence type="ECO:0000259" key="1">
    <source>
        <dbReference type="PROSITE" id="PS51186"/>
    </source>
</evidence>
<dbReference type="Proteomes" id="UP000264294">
    <property type="component" value="Unassembled WGS sequence"/>
</dbReference>
<dbReference type="SUPFAM" id="SSF55729">
    <property type="entry name" value="Acyl-CoA N-acyltransferases (Nat)"/>
    <property type="match status" value="1"/>
</dbReference>
<gene>
    <name evidence="3" type="ORF">D0U04_25405</name>
    <name evidence="2" type="ORF">DJ93_5257</name>
</gene>
<dbReference type="Gene3D" id="3.40.630.30">
    <property type="match status" value="1"/>
</dbReference>
<organism evidence="2 4">
    <name type="scientific">Bacillus clarus</name>
    <dbReference type="NCBI Taxonomy" id="2338372"/>
    <lineage>
        <taxon>Bacteria</taxon>
        <taxon>Bacillati</taxon>
        <taxon>Bacillota</taxon>
        <taxon>Bacilli</taxon>
        <taxon>Bacillales</taxon>
        <taxon>Bacillaceae</taxon>
        <taxon>Bacillus</taxon>
        <taxon>Bacillus cereus group</taxon>
    </lineage>
</organism>
<dbReference type="PROSITE" id="PS51186">
    <property type="entry name" value="GNAT"/>
    <property type="match status" value="1"/>
</dbReference>
<evidence type="ECO:0000313" key="3">
    <source>
        <dbReference type="EMBL" id="RFT63258.1"/>
    </source>
</evidence>
<dbReference type="AlphaFoldDB" id="A0A090YN23"/>
<dbReference type="Pfam" id="PF13508">
    <property type="entry name" value="Acetyltransf_7"/>
    <property type="match status" value="1"/>
</dbReference>
<comment type="caution">
    <text evidence="2">The sequence shown here is derived from an EMBL/GenBank/DDBJ whole genome shotgun (WGS) entry which is preliminary data.</text>
</comment>
<evidence type="ECO:0000313" key="4">
    <source>
        <dbReference type="Proteomes" id="UP000029389"/>
    </source>
</evidence>
<dbReference type="CDD" id="cd04301">
    <property type="entry name" value="NAT_SF"/>
    <property type="match status" value="1"/>
</dbReference>
<keyword evidence="2" id="KW-0808">Transferase</keyword>
<dbReference type="EMBL" id="QVOD01000049">
    <property type="protein sequence ID" value="RFT63258.1"/>
    <property type="molecule type" value="Genomic_DNA"/>
</dbReference>
<protein>
    <submittedName>
        <fullName evidence="2">Acetyltransferase family protein</fullName>
    </submittedName>
    <submittedName>
        <fullName evidence="3">N-acetyltransferase</fullName>
    </submittedName>
</protein>
<reference evidence="2 4" key="1">
    <citation type="submission" date="2014-04" db="EMBL/GenBank/DDBJ databases">
        <authorList>
            <person name="Bishop-Lilly K.A."/>
            <person name="Broomall S.M."/>
            <person name="Chain P.S."/>
            <person name="Chertkov O."/>
            <person name="Coyne S.R."/>
            <person name="Daligault H.E."/>
            <person name="Davenport K.W."/>
            <person name="Erkkila T."/>
            <person name="Frey K.G."/>
            <person name="Gibbons H.S."/>
            <person name="Gu W."/>
            <person name="Jaissle J."/>
            <person name="Johnson S.L."/>
            <person name="Koroleva G.I."/>
            <person name="Ladner J.T."/>
            <person name="Lo C.-C."/>
            <person name="Minogue T.D."/>
            <person name="Munk C."/>
            <person name="Palacios G.F."/>
            <person name="Redden C.L."/>
            <person name="Rosenzweig C.N."/>
            <person name="Scholz M.B."/>
            <person name="Teshima H."/>
            <person name="Xu Y."/>
        </authorList>
    </citation>
    <scope>NUCLEOTIDE SEQUENCE [LARGE SCALE GENOMIC DNA]</scope>
    <source>
        <strain evidence="2 4">BHP</strain>
    </source>
</reference>
<accession>A0A090YN23</accession>
<evidence type="ECO:0000313" key="5">
    <source>
        <dbReference type="Proteomes" id="UP000264294"/>
    </source>
</evidence>
<name>A0A090YN23_9BACI</name>
<keyword evidence="5" id="KW-1185">Reference proteome</keyword>
<dbReference type="InterPro" id="IPR000182">
    <property type="entry name" value="GNAT_dom"/>
</dbReference>
<proteinExistence type="predicted"/>
<evidence type="ECO:0000313" key="2">
    <source>
        <dbReference type="EMBL" id="KFM99869.1"/>
    </source>
</evidence>
<dbReference type="GO" id="GO:0016747">
    <property type="term" value="F:acyltransferase activity, transferring groups other than amino-acyl groups"/>
    <property type="evidence" value="ECO:0007669"/>
    <property type="project" value="InterPro"/>
</dbReference>
<sequence length="148" mass="17288">MANIQIKLVENLLEFEIDHLITESKENGFNFLLRLINEYENGINTFHKIGECLYGIFQEDNLIGIGGLNQDPYTKDKRIGRLRRFYISKDYWRKGLGKSLLERILHDAKMYFEIVVLYTDTEQGDQFYTSNGFVKGTMYAGASHYINL</sequence>
<dbReference type="EMBL" id="JMQC01000008">
    <property type="protein sequence ID" value="KFM99869.1"/>
    <property type="molecule type" value="Genomic_DNA"/>
</dbReference>